<accession>A0A1Y5R6Z2</accession>
<dbReference type="OrthoDB" id="7659063at2"/>
<protein>
    <recommendedName>
        <fullName evidence="4">Lipoprotein</fullName>
    </recommendedName>
</protein>
<evidence type="ECO:0000256" key="1">
    <source>
        <dbReference type="SAM" id="SignalP"/>
    </source>
</evidence>
<dbReference type="RefSeq" id="WP_085846974.1">
    <property type="nucleotide sequence ID" value="NZ_FNZV01000001.1"/>
</dbReference>
<dbReference type="EMBL" id="FWFW01000001">
    <property type="protein sequence ID" value="SLN10615.1"/>
    <property type="molecule type" value="Genomic_DNA"/>
</dbReference>
<evidence type="ECO:0008006" key="4">
    <source>
        <dbReference type="Google" id="ProtNLM"/>
    </source>
</evidence>
<feature type="chain" id="PRO_5010996740" description="Lipoprotein" evidence="1">
    <location>
        <begin position="18"/>
        <end position="94"/>
    </location>
</feature>
<dbReference type="AlphaFoldDB" id="A0A1Y5R6Z2"/>
<feature type="signal peptide" evidence="1">
    <location>
        <begin position="1"/>
        <end position="17"/>
    </location>
</feature>
<sequence>MKIRVWIVGCTALMVAACTDGFNTYTADGMLQEVPEGVLAIAATNQDLTAVRLNPDDGCYVYRYVGPVETTFLPLRTENGNPICTQTADATTTG</sequence>
<name>A0A1Y5R6Z2_9RHOB</name>
<keyword evidence="1" id="KW-0732">Signal</keyword>
<reference evidence="2 3" key="1">
    <citation type="submission" date="2017-03" db="EMBL/GenBank/DDBJ databases">
        <authorList>
            <person name="Afonso C.L."/>
            <person name="Miller P.J."/>
            <person name="Scott M.A."/>
            <person name="Spackman E."/>
            <person name="Goraichik I."/>
            <person name="Dimitrov K.M."/>
            <person name="Suarez D.L."/>
            <person name="Swayne D.E."/>
        </authorList>
    </citation>
    <scope>NUCLEOTIDE SEQUENCE [LARGE SCALE GENOMIC DNA]</scope>
    <source>
        <strain evidence="2 3">CECT 7971</strain>
    </source>
</reference>
<evidence type="ECO:0000313" key="2">
    <source>
        <dbReference type="EMBL" id="SLN10615.1"/>
    </source>
</evidence>
<keyword evidence="3" id="KW-1185">Reference proteome</keyword>
<dbReference type="Proteomes" id="UP000193307">
    <property type="component" value="Unassembled WGS sequence"/>
</dbReference>
<proteinExistence type="predicted"/>
<gene>
    <name evidence="2" type="ORF">PAM7971_00026</name>
</gene>
<evidence type="ECO:0000313" key="3">
    <source>
        <dbReference type="Proteomes" id="UP000193307"/>
    </source>
</evidence>
<dbReference type="PROSITE" id="PS51257">
    <property type="entry name" value="PROKAR_LIPOPROTEIN"/>
    <property type="match status" value="1"/>
</dbReference>
<dbReference type="STRING" id="658057.SAMN04488032_101621"/>
<organism evidence="2 3">
    <name type="scientific">Pacificibacter marinus</name>
    <dbReference type="NCBI Taxonomy" id="658057"/>
    <lineage>
        <taxon>Bacteria</taxon>
        <taxon>Pseudomonadati</taxon>
        <taxon>Pseudomonadota</taxon>
        <taxon>Alphaproteobacteria</taxon>
        <taxon>Rhodobacterales</taxon>
        <taxon>Roseobacteraceae</taxon>
        <taxon>Pacificibacter</taxon>
    </lineage>
</organism>